<feature type="transmembrane region" description="Helical" evidence="9">
    <location>
        <begin position="142"/>
        <end position="165"/>
    </location>
</feature>
<evidence type="ECO:0000313" key="14">
    <source>
        <dbReference type="Proteomes" id="UP000256485"/>
    </source>
</evidence>
<keyword evidence="4" id="KW-0808">Transferase</keyword>
<keyword evidence="8" id="KW-0902">Two-component regulatory system</keyword>
<comment type="caution">
    <text evidence="13">The sequence shown here is derived from an EMBL/GenBank/DDBJ whole genome shotgun (WGS) entry which is preliminary data.</text>
</comment>
<accession>A0A3D9V597</accession>
<keyword evidence="6 13" id="KW-0418">Kinase</keyword>
<dbReference type="InterPro" id="IPR011712">
    <property type="entry name" value="Sig_transdc_His_kin_sub3_dim/P"/>
</dbReference>
<protein>
    <recommendedName>
        <fullName evidence="2">histidine kinase</fullName>
        <ecNumber evidence="2">2.7.13.3</ecNumber>
    </recommendedName>
</protein>
<dbReference type="EC" id="2.7.13.3" evidence="2"/>
<dbReference type="AlphaFoldDB" id="A0A3D9V597"/>
<keyword evidence="9" id="KW-0472">Membrane</keyword>
<dbReference type="OrthoDB" id="3217947at2"/>
<evidence type="ECO:0000256" key="4">
    <source>
        <dbReference type="ARBA" id="ARBA00022679"/>
    </source>
</evidence>
<dbReference type="Gene3D" id="3.30.565.10">
    <property type="entry name" value="Histidine kinase-like ATPase, C-terminal domain"/>
    <property type="match status" value="1"/>
</dbReference>
<proteinExistence type="predicted"/>
<dbReference type="CDD" id="cd16917">
    <property type="entry name" value="HATPase_UhpB-NarQ-NarX-like"/>
    <property type="match status" value="1"/>
</dbReference>
<keyword evidence="9" id="KW-1133">Transmembrane helix</keyword>
<dbReference type="Proteomes" id="UP000256485">
    <property type="component" value="Unassembled WGS sequence"/>
</dbReference>
<evidence type="ECO:0000256" key="7">
    <source>
        <dbReference type="ARBA" id="ARBA00022840"/>
    </source>
</evidence>
<comment type="catalytic activity">
    <reaction evidence="1">
        <text>ATP + protein L-histidine = ADP + protein N-phospho-L-histidine.</text>
        <dbReference type="EC" id="2.7.13.3"/>
    </reaction>
</comment>
<dbReference type="GO" id="GO:0046983">
    <property type="term" value="F:protein dimerization activity"/>
    <property type="evidence" value="ECO:0007669"/>
    <property type="project" value="InterPro"/>
</dbReference>
<dbReference type="InterPro" id="IPR036890">
    <property type="entry name" value="HATPase_C_sf"/>
</dbReference>
<evidence type="ECO:0000256" key="1">
    <source>
        <dbReference type="ARBA" id="ARBA00000085"/>
    </source>
</evidence>
<dbReference type="GO" id="GO:0005524">
    <property type="term" value="F:ATP binding"/>
    <property type="evidence" value="ECO:0007669"/>
    <property type="project" value="UniProtKB-KW"/>
</dbReference>
<feature type="transmembrane region" description="Helical" evidence="9">
    <location>
        <begin position="74"/>
        <end position="101"/>
    </location>
</feature>
<dbReference type="GO" id="GO:0016020">
    <property type="term" value="C:membrane"/>
    <property type="evidence" value="ECO:0007669"/>
    <property type="project" value="InterPro"/>
</dbReference>
<reference evidence="13 14" key="1">
    <citation type="submission" date="2018-08" db="EMBL/GenBank/DDBJ databases">
        <title>Sequencing the genomes of 1000 actinobacteria strains.</title>
        <authorList>
            <person name="Klenk H.-P."/>
        </authorList>
    </citation>
    <scope>NUCLEOTIDE SEQUENCE [LARGE SCALE GENOMIC DNA]</scope>
    <source>
        <strain evidence="13 14">DSM 22891</strain>
    </source>
</reference>
<evidence type="ECO:0000256" key="9">
    <source>
        <dbReference type="SAM" id="Phobius"/>
    </source>
</evidence>
<keyword evidence="3" id="KW-0597">Phosphoprotein</keyword>
<evidence type="ECO:0000259" key="12">
    <source>
        <dbReference type="Pfam" id="PF13796"/>
    </source>
</evidence>
<feature type="transmembrane region" description="Helical" evidence="9">
    <location>
        <begin position="35"/>
        <end position="62"/>
    </location>
</feature>
<evidence type="ECO:0000256" key="5">
    <source>
        <dbReference type="ARBA" id="ARBA00022741"/>
    </source>
</evidence>
<keyword evidence="9" id="KW-0812">Transmembrane</keyword>
<keyword evidence="14" id="KW-1185">Reference proteome</keyword>
<keyword evidence="7" id="KW-0067">ATP-binding</keyword>
<dbReference type="RefSeq" id="WP_115850244.1">
    <property type="nucleotide sequence ID" value="NZ_QTUC01000001.1"/>
</dbReference>
<dbReference type="InterPro" id="IPR003594">
    <property type="entry name" value="HATPase_dom"/>
</dbReference>
<evidence type="ECO:0000259" key="10">
    <source>
        <dbReference type="Pfam" id="PF02518"/>
    </source>
</evidence>
<evidence type="ECO:0000256" key="8">
    <source>
        <dbReference type="ARBA" id="ARBA00023012"/>
    </source>
</evidence>
<dbReference type="PANTHER" id="PTHR24421:SF10">
    <property type="entry name" value="NITRATE_NITRITE SENSOR PROTEIN NARQ"/>
    <property type="match status" value="1"/>
</dbReference>
<dbReference type="PANTHER" id="PTHR24421">
    <property type="entry name" value="NITRATE/NITRITE SENSOR PROTEIN NARX-RELATED"/>
    <property type="match status" value="1"/>
</dbReference>
<keyword evidence="5" id="KW-0547">Nucleotide-binding</keyword>
<dbReference type="InterPro" id="IPR050482">
    <property type="entry name" value="Sensor_HK_TwoCompSys"/>
</dbReference>
<dbReference type="Gene3D" id="1.20.5.1930">
    <property type="match status" value="1"/>
</dbReference>
<evidence type="ECO:0000256" key="3">
    <source>
        <dbReference type="ARBA" id="ARBA00022553"/>
    </source>
</evidence>
<dbReference type="Pfam" id="PF02518">
    <property type="entry name" value="HATPase_c"/>
    <property type="match status" value="1"/>
</dbReference>
<dbReference type="Pfam" id="PF13796">
    <property type="entry name" value="Sensor"/>
    <property type="match status" value="1"/>
</dbReference>
<feature type="domain" description="Signal transduction histidine kinase subgroup 3 dimerisation and phosphoacceptor" evidence="11">
    <location>
        <begin position="255"/>
        <end position="321"/>
    </location>
</feature>
<evidence type="ECO:0000256" key="6">
    <source>
        <dbReference type="ARBA" id="ARBA00022777"/>
    </source>
</evidence>
<feature type="domain" description="Histidine kinase/HSP90-like ATPase" evidence="10">
    <location>
        <begin position="359"/>
        <end position="444"/>
    </location>
</feature>
<sequence>MTTEQRTTAPEHPRHLLAALGRRGYLISSWPWRSLAYLVSTVPLAAVLGFGLVTVVLPWYAVAQRIVTDRPVPGLLILLLPAGLAVAATVGVPLSIGLAALERRRLGIVDHRPVVSGHRFVANDVVQWLRTRLTEGATWREVAYAVFLATAVPVVYAALGLLMALNVTLLAGPWLAGSEVGPVAIGIAEIDSARQALPYAILGVAMLPLWPYLLGVVVVGQAAVARALLDSGLDSPAVREVARSRARLVDAYEAERRRIERDLHDHAQHRLTSLALQLGMAKLDVPADSPAAAAVERAHEQAKELMVVLRDIVRGIHPRALTDLGLLGAVRELAAQLPLPVTVTADPPELGRMPERVESTAYLVVSEALTNVVKHSRAASAEVSLARTSNLLVVQVRDNGSGGADPARGTGLTGLADRVAAAGGRLLLSSPAGGPTVVRAEVPCPS</sequence>
<dbReference type="Pfam" id="PF07730">
    <property type="entry name" value="HisKA_3"/>
    <property type="match status" value="1"/>
</dbReference>
<dbReference type="SUPFAM" id="SSF55874">
    <property type="entry name" value="ATPase domain of HSP90 chaperone/DNA topoisomerase II/histidine kinase"/>
    <property type="match status" value="1"/>
</dbReference>
<feature type="domain" description="Putative sensor" evidence="12">
    <location>
        <begin position="74"/>
        <end position="229"/>
    </location>
</feature>
<evidence type="ECO:0000259" key="11">
    <source>
        <dbReference type="Pfam" id="PF07730"/>
    </source>
</evidence>
<gene>
    <name evidence="13" type="ORF">DFJ64_2054</name>
</gene>
<name>A0A3D9V597_THECX</name>
<dbReference type="EMBL" id="QTUC01000001">
    <property type="protein sequence ID" value="REF36639.1"/>
    <property type="molecule type" value="Genomic_DNA"/>
</dbReference>
<organism evidence="13 14">
    <name type="scientific">Thermasporomyces composti</name>
    <dbReference type="NCBI Taxonomy" id="696763"/>
    <lineage>
        <taxon>Bacteria</taxon>
        <taxon>Bacillati</taxon>
        <taxon>Actinomycetota</taxon>
        <taxon>Actinomycetes</taxon>
        <taxon>Propionibacteriales</taxon>
        <taxon>Nocardioidaceae</taxon>
        <taxon>Thermasporomyces</taxon>
    </lineage>
</organism>
<dbReference type="InterPro" id="IPR025828">
    <property type="entry name" value="Put_sensor_dom"/>
</dbReference>
<evidence type="ECO:0000256" key="2">
    <source>
        <dbReference type="ARBA" id="ARBA00012438"/>
    </source>
</evidence>
<dbReference type="GO" id="GO:0000155">
    <property type="term" value="F:phosphorelay sensor kinase activity"/>
    <property type="evidence" value="ECO:0007669"/>
    <property type="project" value="InterPro"/>
</dbReference>
<evidence type="ECO:0000313" key="13">
    <source>
        <dbReference type="EMBL" id="REF36639.1"/>
    </source>
</evidence>